<keyword evidence="11" id="KW-1185">Reference proteome</keyword>
<evidence type="ECO:0000256" key="6">
    <source>
        <dbReference type="ARBA" id="ARBA00022989"/>
    </source>
</evidence>
<keyword evidence="6 8" id="KW-1133">Transmembrane helix</keyword>
<proteinExistence type="predicted"/>
<dbReference type="EMBL" id="AZAC01000078">
    <property type="protein sequence ID" value="KIX10911.1"/>
    <property type="molecule type" value="Genomic_DNA"/>
</dbReference>
<name>A0A0D2J5D6_9BACT</name>
<accession>A0A0D2J5D6</accession>
<evidence type="ECO:0000256" key="2">
    <source>
        <dbReference type="ARBA" id="ARBA00022676"/>
    </source>
</evidence>
<dbReference type="AlphaFoldDB" id="A0A0D2J5D6"/>
<evidence type="ECO:0000259" key="9">
    <source>
        <dbReference type="Pfam" id="PF00535"/>
    </source>
</evidence>
<keyword evidence="1" id="KW-1003">Cell membrane</keyword>
<evidence type="ECO:0000256" key="4">
    <source>
        <dbReference type="ARBA" id="ARBA00022692"/>
    </source>
</evidence>
<dbReference type="PANTHER" id="PTHR48090:SF3">
    <property type="entry name" value="UNDECAPRENYL-PHOSPHATE 4-DEOXY-4-FORMAMIDO-L-ARABINOSE TRANSFERASE"/>
    <property type="match status" value="1"/>
</dbReference>
<dbReference type="InterPro" id="IPR050256">
    <property type="entry name" value="Glycosyltransferase_2"/>
</dbReference>
<feature type="transmembrane region" description="Helical" evidence="8">
    <location>
        <begin position="233"/>
        <end position="254"/>
    </location>
</feature>
<dbReference type="Gene3D" id="3.90.550.10">
    <property type="entry name" value="Spore Coat Polysaccharide Biosynthesis Protein SpsA, Chain A"/>
    <property type="match status" value="1"/>
</dbReference>
<keyword evidence="5" id="KW-0448">Lipopolysaccharide biosynthesis</keyword>
<keyword evidence="7 8" id="KW-0472">Membrane</keyword>
<dbReference type="OrthoDB" id="9802649at2"/>
<dbReference type="PANTHER" id="PTHR48090">
    <property type="entry name" value="UNDECAPRENYL-PHOSPHATE 4-DEOXY-4-FORMAMIDO-L-ARABINOSE TRANSFERASE-RELATED"/>
    <property type="match status" value="1"/>
</dbReference>
<dbReference type="GO" id="GO:0099621">
    <property type="term" value="F:undecaprenyl-phosphate 4-deoxy-4-formamido-L-arabinose transferase activity"/>
    <property type="evidence" value="ECO:0007669"/>
    <property type="project" value="TreeGrafter"/>
</dbReference>
<comment type="caution">
    <text evidence="10">The sequence shown here is derived from an EMBL/GenBank/DDBJ whole genome shotgun (WGS) entry which is preliminary data.</text>
</comment>
<gene>
    <name evidence="10" type="ORF">X474_27230</name>
</gene>
<evidence type="ECO:0000256" key="7">
    <source>
        <dbReference type="ARBA" id="ARBA00023136"/>
    </source>
</evidence>
<dbReference type="Proteomes" id="UP000032233">
    <property type="component" value="Unassembled WGS sequence"/>
</dbReference>
<evidence type="ECO:0000313" key="11">
    <source>
        <dbReference type="Proteomes" id="UP000032233"/>
    </source>
</evidence>
<keyword evidence="3 10" id="KW-0808">Transferase</keyword>
<dbReference type="PATRIC" id="fig|1429043.3.peg.5773"/>
<reference evidence="10 11" key="1">
    <citation type="submission" date="2013-11" db="EMBL/GenBank/DDBJ databases">
        <title>Metagenomic analysis of a methanogenic consortium involved in long chain n-alkane degradation.</title>
        <authorList>
            <person name="Davidova I.A."/>
            <person name="Callaghan A.V."/>
            <person name="Wawrik B."/>
            <person name="Pruitt S."/>
            <person name="Marks C."/>
            <person name="Duncan K.E."/>
            <person name="Suflita J.M."/>
        </authorList>
    </citation>
    <scope>NUCLEOTIDE SEQUENCE [LARGE SCALE GENOMIC DNA]</scope>
    <source>
        <strain evidence="10 11">SPR</strain>
    </source>
</reference>
<keyword evidence="2" id="KW-0328">Glycosyltransferase</keyword>
<evidence type="ECO:0000256" key="3">
    <source>
        <dbReference type="ARBA" id="ARBA00022679"/>
    </source>
</evidence>
<dbReference type="CDD" id="cd04187">
    <property type="entry name" value="DPM1_like_bac"/>
    <property type="match status" value="1"/>
</dbReference>
<feature type="transmembrane region" description="Helical" evidence="8">
    <location>
        <begin position="269"/>
        <end position="288"/>
    </location>
</feature>
<dbReference type="GO" id="GO:0005886">
    <property type="term" value="C:plasma membrane"/>
    <property type="evidence" value="ECO:0007669"/>
    <property type="project" value="TreeGrafter"/>
</dbReference>
<sequence>MDLSIVIPLYNEEDNIKNLHNEITAAMEGLGLDWEVVYVDDGSADKTFDLLREVAKEDIKAKVVGLRRNFGQTAAMSAGFDHALGKVVVTMDGDLQNDPADIPMLLAELNKGYDLVAGWRADRQDAYLSRKLPSRLANGLISRITKVELHDYGCTLKAFRREVVQSIRLYGEMHRFIPAIASAVGVRIKEVPVNHRARTAGSSKYGISRTPRVLLDLFTVKFLLSYGTKPIQLFGLWGLATGGAGFLLALYYTIQRLFFAVPLWGKPGLILAVLLMLVGVQLISIGLLGELQVRTYYETQAKATYTVREVLNGESKR</sequence>
<dbReference type="Pfam" id="PF00535">
    <property type="entry name" value="Glycos_transf_2"/>
    <property type="match status" value="1"/>
</dbReference>
<evidence type="ECO:0000256" key="1">
    <source>
        <dbReference type="ARBA" id="ARBA00022475"/>
    </source>
</evidence>
<dbReference type="GO" id="GO:0009103">
    <property type="term" value="P:lipopolysaccharide biosynthetic process"/>
    <property type="evidence" value="ECO:0007669"/>
    <property type="project" value="UniProtKB-KW"/>
</dbReference>
<evidence type="ECO:0000256" key="8">
    <source>
        <dbReference type="SAM" id="Phobius"/>
    </source>
</evidence>
<evidence type="ECO:0000313" key="10">
    <source>
        <dbReference type="EMBL" id="KIX10911.1"/>
    </source>
</evidence>
<dbReference type="InterPro" id="IPR029044">
    <property type="entry name" value="Nucleotide-diphossugar_trans"/>
</dbReference>
<dbReference type="InParanoid" id="A0A0D2J5D6"/>
<feature type="domain" description="Glycosyltransferase 2-like" evidence="9">
    <location>
        <begin position="4"/>
        <end position="166"/>
    </location>
</feature>
<dbReference type="SUPFAM" id="SSF53448">
    <property type="entry name" value="Nucleotide-diphospho-sugar transferases"/>
    <property type="match status" value="1"/>
</dbReference>
<keyword evidence="4 8" id="KW-0812">Transmembrane</keyword>
<organism evidence="10 11">
    <name type="scientific">Dethiosulfatarculus sandiegensis</name>
    <dbReference type="NCBI Taxonomy" id="1429043"/>
    <lineage>
        <taxon>Bacteria</taxon>
        <taxon>Pseudomonadati</taxon>
        <taxon>Thermodesulfobacteriota</taxon>
        <taxon>Desulfarculia</taxon>
        <taxon>Desulfarculales</taxon>
        <taxon>Desulfarculaceae</taxon>
        <taxon>Dethiosulfatarculus</taxon>
    </lineage>
</organism>
<dbReference type="InterPro" id="IPR001173">
    <property type="entry name" value="Glyco_trans_2-like"/>
</dbReference>
<dbReference type="STRING" id="1429043.X474_27230"/>
<dbReference type="RefSeq" id="WP_044352730.1">
    <property type="nucleotide sequence ID" value="NZ_AZAC01000078.1"/>
</dbReference>
<protein>
    <submittedName>
        <fullName evidence="10">Glycosyl transferase</fullName>
    </submittedName>
</protein>
<evidence type="ECO:0000256" key="5">
    <source>
        <dbReference type="ARBA" id="ARBA00022985"/>
    </source>
</evidence>